<protein>
    <submittedName>
        <fullName evidence="1">Gamma carbonic anhydrase family protein</fullName>
    </submittedName>
</protein>
<dbReference type="PANTHER" id="PTHR13061:SF29">
    <property type="entry name" value="GAMMA CARBONIC ANHYDRASE-LIKE 1, MITOCHONDRIAL-RELATED"/>
    <property type="match status" value="1"/>
</dbReference>
<gene>
    <name evidence="1" type="ORF">GSH16_15060</name>
</gene>
<dbReference type="RefSeq" id="WP_160856440.1">
    <property type="nucleotide sequence ID" value="NZ_WUWG01000008.1"/>
</dbReference>
<organism evidence="1 2">
    <name type="scientific">Oceanomicrobium pacificus</name>
    <dbReference type="NCBI Taxonomy" id="2692916"/>
    <lineage>
        <taxon>Bacteria</taxon>
        <taxon>Pseudomonadati</taxon>
        <taxon>Pseudomonadota</taxon>
        <taxon>Alphaproteobacteria</taxon>
        <taxon>Rhodobacterales</taxon>
        <taxon>Paracoccaceae</taxon>
        <taxon>Oceanomicrobium</taxon>
    </lineage>
</organism>
<dbReference type="InterPro" id="IPR050484">
    <property type="entry name" value="Transf_Hexapept/Carb_Anhydrase"/>
</dbReference>
<accession>A0A6B0TQ44</accession>
<dbReference type="InterPro" id="IPR011004">
    <property type="entry name" value="Trimer_LpxA-like_sf"/>
</dbReference>
<reference evidence="1 2" key="1">
    <citation type="submission" date="2019-12" db="EMBL/GenBank/DDBJ databases">
        <title>Strain KN286 was isolated from seawater, which was collected from Caroline Seamount in the tropical western Pacific.</title>
        <authorList>
            <person name="Wang Q."/>
        </authorList>
    </citation>
    <scope>NUCLEOTIDE SEQUENCE [LARGE SCALE GENOMIC DNA]</scope>
    <source>
        <strain evidence="1 2">KN286</strain>
    </source>
</reference>
<dbReference type="EMBL" id="WUWG01000008">
    <property type="protein sequence ID" value="MXU66767.1"/>
    <property type="molecule type" value="Genomic_DNA"/>
</dbReference>
<dbReference type="Gene3D" id="2.160.10.10">
    <property type="entry name" value="Hexapeptide repeat proteins"/>
    <property type="match status" value="1"/>
</dbReference>
<comment type="caution">
    <text evidence="1">The sequence shown here is derived from an EMBL/GenBank/DDBJ whole genome shotgun (WGS) entry which is preliminary data.</text>
</comment>
<dbReference type="PANTHER" id="PTHR13061">
    <property type="entry name" value="DYNACTIN SUBUNIT P25"/>
    <property type="match status" value="1"/>
</dbReference>
<sequence>MTDGTLFSLDGVAPTLPDDGDYYIAPGARVIGNVILHKGASIWFNAVLRGDGEPIEIGPDSNVQDGAVIHTDPGFPVHVGASVTVGHKAILHGCRIGDGALIGMGATVLNGAELGAGCLVGANALVTEGKVFEDRAMLVGAPARQLRTLSPQDAETLAGGAARYRANMTRFRKGLKPL</sequence>
<proteinExistence type="predicted"/>
<dbReference type="CDD" id="cd04645">
    <property type="entry name" value="LbH_gamma_CA_like"/>
    <property type="match status" value="1"/>
</dbReference>
<dbReference type="SUPFAM" id="SSF51161">
    <property type="entry name" value="Trimeric LpxA-like enzymes"/>
    <property type="match status" value="1"/>
</dbReference>
<evidence type="ECO:0000313" key="1">
    <source>
        <dbReference type="EMBL" id="MXU66767.1"/>
    </source>
</evidence>
<dbReference type="Proteomes" id="UP000436016">
    <property type="component" value="Unassembled WGS sequence"/>
</dbReference>
<dbReference type="InterPro" id="IPR047324">
    <property type="entry name" value="LbH_gamma_CA-like"/>
</dbReference>
<dbReference type="InterPro" id="IPR001451">
    <property type="entry name" value="Hexapep"/>
</dbReference>
<dbReference type="Pfam" id="PF00132">
    <property type="entry name" value="Hexapep"/>
    <property type="match status" value="1"/>
</dbReference>
<keyword evidence="2" id="KW-1185">Reference proteome</keyword>
<evidence type="ECO:0000313" key="2">
    <source>
        <dbReference type="Proteomes" id="UP000436016"/>
    </source>
</evidence>
<dbReference type="AlphaFoldDB" id="A0A6B0TQ44"/>
<name>A0A6B0TQ44_9RHOB</name>